<dbReference type="Gene3D" id="3.20.20.80">
    <property type="entry name" value="Glycosidases"/>
    <property type="match status" value="1"/>
</dbReference>
<reference evidence="5 6" key="1">
    <citation type="submission" date="2016-10" db="EMBL/GenBank/DDBJ databases">
        <authorList>
            <person name="de Groot N.N."/>
        </authorList>
    </citation>
    <scope>NUCLEOTIDE SEQUENCE [LARGE SCALE GENOMIC DNA]</scope>
    <source>
        <strain evidence="5 6">CGMCC 1.5070</strain>
    </source>
</reference>
<dbReference type="PROSITE" id="PS51257">
    <property type="entry name" value="PROKAR_LIPOPROTEIN"/>
    <property type="match status" value="1"/>
</dbReference>
<feature type="compositionally biased region" description="Acidic residues" evidence="2">
    <location>
        <begin position="119"/>
        <end position="130"/>
    </location>
</feature>
<dbReference type="STRING" id="474960.SAMN05216180_0442"/>
<protein>
    <submittedName>
        <fullName evidence="5">Uncharacterized lipoprotein YddW, UPF0748 family</fullName>
    </submittedName>
</protein>
<evidence type="ECO:0000313" key="6">
    <source>
        <dbReference type="Proteomes" id="UP000199158"/>
    </source>
</evidence>
<organism evidence="5 6">
    <name type="scientific">Hydrogenoanaerobacterium saccharovorans</name>
    <dbReference type="NCBI Taxonomy" id="474960"/>
    <lineage>
        <taxon>Bacteria</taxon>
        <taxon>Bacillati</taxon>
        <taxon>Bacillota</taxon>
        <taxon>Clostridia</taxon>
        <taxon>Eubacteriales</taxon>
        <taxon>Oscillospiraceae</taxon>
        <taxon>Hydrogenoanaerobacterium</taxon>
    </lineage>
</organism>
<proteinExistence type="predicted"/>
<dbReference type="InterPro" id="IPR052177">
    <property type="entry name" value="Divisome_Glycosyl_Hydrolase"/>
</dbReference>
<feature type="domain" description="Glycosyl hydrolase-like 10" evidence="4">
    <location>
        <begin position="140"/>
        <end position="441"/>
    </location>
</feature>
<dbReference type="EMBL" id="FOCG01000001">
    <property type="protein sequence ID" value="SEM53433.1"/>
    <property type="molecule type" value="Genomic_DNA"/>
</dbReference>
<keyword evidence="5" id="KW-0449">Lipoprotein</keyword>
<feature type="region of interest" description="Disordered" evidence="2">
    <location>
        <begin position="19"/>
        <end position="136"/>
    </location>
</feature>
<gene>
    <name evidence="5" type="ORF">SAMN05216180_0442</name>
</gene>
<evidence type="ECO:0000256" key="3">
    <source>
        <dbReference type="SAM" id="SignalP"/>
    </source>
</evidence>
<keyword evidence="1 3" id="KW-0732">Signal</keyword>
<dbReference type="RefSeq" id="WP_092751199.1">
    <property type="nucleotide sequence ID" value="NZ_FOCG01000001.1"/>
</dbReference>
<evidence type="ECO:0000259" key="4">
    <source>
        <dbReference type="Pfam" id="PF02638"/>
    </source>
</evidence>
<sequence length="499" mass="55092">MKRFIALILAATLAFTTAGCTGKPSAPQDLVSTEDTILSREEDEEMISEDEFPDANNISAIEEPSESSSAPSSSSVPSSSASSSVSSAAPQKSSSSSTASSSQSSKSSSSSSSQSSSESSEESEDEDDDEPKSVSSVSGEVRAVWISYLDLSPMIKGKTRSTFRSNIGAAFDNVADLGLNTVIVQVRPFGDALYRSSYFPWSYLISNSNIEGKDPGYDPLEIMVSEAHSRGLKFEAWLNPYRIRSKGSKVDLASNNIASEWLEDESDYVIEYGGGIYYNPARKEVQDLIVNGVKEIVADYDVDGIHFDDYFYPAPDKSFDEDAYAEYKSGGGNLSLASWRRSNVDTLVKRVYSTIKSTNKSCKFGISPQGNRSNNYNLQYIDVEKWTSNAGYIDYICPQIYWGYNNSSAPYQDVLEDWESLINTSRVKLYVGLAAYKIGGSEKDFINSTNIMKRQVLSAREQDHYKGFALYRYDSLFNPDSSLKSQINREVNNLKSILD</sequence>
<dbReference type="Proteomes" id="UP000199158">
    <property type="component" value="Unassembled WGS sequence"/>
</dbReference>
<dbReference type="PANTHER" id="PTHR43405">
    <property type="entry name" value="GLYCOSYL HYDROLASE DIGH"/>
    <property type="match status" value="1"/>
</dbReference>
<feature type="chain" id="PRO_5038420080" evidence="3">
    <location>
        <begin position="23"/>
        <end position="499"/>
    </location>
</feature>
<dbReference type="PANTHER" id="PTHR43405:SF1">
    <property type="entry name" value="GLYCOSYL HYDROLASE DIGH"/>
    <property type="match status" value="1"/>
</dbReference>
<name>A0A1H7Z5D8_9FIRM</name>
<evidence type="ECO:0000256" key="1">
    <source>
        <dbReference type="ARBA" id="ARBA00022729"/>
    </source>
</evidence>
<keyword evidence="6" id="KW-1185">Reference proteome</keyword>
<feature type="compositionally biased region" description="Low complexity" evidence="2">
    <location>
        <begin position="66"/>
        <end position="118"/>
    </location>
</feature>
<dbReference type="Pfam" id="PF02638">
    <property type="entry name" value="GHL10"/>
    <property type="match status" value="1"/>
</dbReference>
<dbReference type="InterPro" id="IPR017853">
    <property type="entry name" value="GH"/>
</dbReference>
<evidence type="ECO:0000256" key="2">
    <source>
        <dbReference type="SAM" id="MobiDB-lite"/>
    </source>
</evidence>
<dbReference type="SUPFAM" id="SSF51445">
    <property type="entry name" value="(Trans)glycosidases"/>
    <property type="match status" value="1"/>
</dbReference>
<feature type="signal peptide" evidence="3">
    <location>
        <begin position="1"/>
        <end position="22"/>
    </location>
</feature>
<dbReference type="OrthoDB" id="43070at2"/>
<evidence type="ECO:0000313" key="5">
    <source>
        <dbReference type="EMBL" id="SEM53433.1"/>
    </source>
</evidence>
<dbReference type="InterPro" id="IPR003790">
    <property type="entry name" value="GHL10"/>
</dbReference>
<feature type="compositionally biased region" description="Acidic residues" evidence="2">
    <location>
        <begin position="41"/>
        <end position="53"/>
    </location>
</feature>
<accession>A0A1H7Z5D8</accession>
<dbReference type="AlphaFoldDB" id="A0A1H7Z5D8"/>